<protein>
    <submittedName>
        <fullName evidence="2">CehA/McbA family metallohydrolase</fullName>
    </submittedName>
</protein>
<evidence type="ECO:0000259" key="1">
    <source>
        <dbReference type="SMART" id="SM00481"/>
    </source>
</evidence>
<dbReference type="PANTHER" id="PTHR42924:SF3">
    <property type="entry name" value="POLYMERASE_HISTIDINOL PHOSPHATASE N-TERMINAL DOMAIN-CONTAINING PROTEIN"/>
    <property type="match status" value="1"/>
</dbReference>
<keyword evidence="3" id="KW-1185">Reference proteome</keyword>
<dbReference type="InterPro" id="IPR016195">
    <property type="entry name" value="Pol/histidinol_Pase-like"/>
</dbReference>
<sequence length="355" mass="38471">MNKYQYPVEVHSHTYHSDGQFSVSELVDAAVDFGYKGLILTDHNSSAGYLEMAEVEAVKSGALVTLHGMEWTTYFGHMLAHDADYDVDWREATVDTIDDYMAEVRAANGLVGIAHPFDIGSPICTGCHWDFRVKDFSLVNYIEIWNSNSPQAKLESVLAYELWLGKLLEGYEISCSAGRDWHRPDGPDANMGVTYVELAAGKALTPATFKEALRSGSYYITLGPRVQFSVGDWHMGDRVGAGKLAEGGAGEGGSATAEAGADGGAAAEVRVAVTPTELRDLKQFPVTHAVVSVWNNNTLLHQSEPVAELGGDGFEVVFALDTAAVKPGFVRFEVRGDFRGVENTLVVVGNPIYVK</sequence>
<dbReference type="EMBL" id="CP102453">
    <property type="protein sequence ID" value="UUX33470.1"/>
    <property type="molecule type" value="Genomic_DNA"/>
</dbReference>
<dbReference type="Gene3D" id="3.20.20.140">
    <property type="entry name" value="Metal-dependent hydrolases"/>
    <property type="match status" value="1"/>
</dbReference>
<dbReference type="InterPro" id="IPR052018">
    <property type="entry name" value="PHP_domain"/>
</dbReference>
<proteinExistence type="predicted"/>
<dbReference type="SMART" id="SM00481">
    <property type="entry name" value="POLIIIAc"/>
    <property type="match status" value="1"/>
</dbReference>
<dbReference type="Proteomes" id="UP001315967">
    <property type="component" value="Chromosome"/>
</dbReference>
<evidence type="ECO:0000313" key="2">
    <source>
        <dbReference type="EMBL" id="UUX33470.1"/>
    </source>
</evidence>
<organism evidence="2 3">
    <name type="scientific">Fundicoccus culcitae</name>
    <dbReference type="NCBI Taxonomy" id="2969821"/>
    <lineage>
        <taxon>Bacteria</taxon>
        <taxon>Bacillati</taxon>
        <taxon>Bacillota</taxon>
        <taxon>Bacilli</taxon>
        <taxon>Lactobacillales</taxon>
        <taxon>Aerococcaceae</taxon>
        <taxon>Fundicoccus</taxon>
    </lineage>
</organism>
<accession>A0ABY5P4Q5</accession>
<dbReference type="PANTHER" id="PTHR42924">
    <property type="entry name" value="EXONUCLEASE"/>
    <property type="match status" value="1"/>
</dbReference>
<dbReference type="RefSeq" id="WP_313792972.1">
    <property type="nucleotide sequence ID" value="NZ_CP102453.1"/>
</dbReference>
<dbReference type="InterPro" id="IPR004013">
    <property type="entry name" value="PHP_dom"/>
</dbReference>
<dbReference type="NCBIfam" id="NF038032">
    <property type="entry name" value="CehA_McbA_metalo"/>
    <property type="match status" value="1"/>
</dbReference>
<name>A0ABY5P4Q5_9LACT</name>
<dbReference type="InterPro" id="IPR003141">
    <property type="entry name" value="Pol/His_phosphatase_N"/>
</dbReference>
<evidence type="ECO:0000313" key="3">
    <source>
        <dbReference type="Proteomes" id="UP001315967"/>
    </source>
</evidence>
<feature type="domain" description="Polymerase/histidinol phosphatase N-terminal" evidence="1">
    <location>
        <begin position="8"/>
        <end position="75"/>
    </location>
</feature>
<reference evidence="2 3" key="1">
    <citation type="submission" date="2022-08" db="EMBL/GenBank/DDBJ databases">
        <title>Aerococcaceae sp. nov isolated from spoiled eye mask.</title>
        <authorList>
            <person name="Zhou G."/>
            <person name="Xie X.-B."/>
            <person name="Shi Q.-S."/>
            <person name="Wang Y.-S."/>
            <person name="Wen X."/>
            <person name="Peng H."/>
            <person name="Yang X.-J."/>
            <person name="Tao H.-B."/>
            <person name="Huang X.-M."/>
        </authorList>
    </citation>
    <scope>NUCLEOTIDE SEQUENCE [LARGE SCALE GENOMIC DNA]</scope>
    <source>
        <strain evidence="3">DM20194951</strain>
    </source>
</reference>
<gene>
    <name evidence="2" type="ORF">NRE15_11250</name>
</gene>
<dbReference type="SUPFAM" id="SSF89550">
    <property type="entry name" value="PHP domain-like"/>
    <property type="match status" value="1"/>
</dbReference>
<dbReference type="Pfam" id="PF02811">
    <property type="entry name" value="PHP"/>
    <property type="match status" value="1"/>
</dbReference>